<evidence type="ECO:0000259" key="12">
    <source>
        <dbReference type="PROSITE" id="PS50071"/>
    </source>
</evidence>
<evidence type="ECO:0000256" key="5">
    <source>
        <dbReference type="ARBA" id="ARBA00023125"/>
    </source>
</evidence>
<evidence type="ECO:0000256" key="9">
    <source>
        <dbReference type="PROSITE-ProRule" id="PRU00108"/>
    </source>
</evidence>
<dbReference type="Gene3D" id="1.10.10.60">
    <property type="entry name" value="Homeodomain-like"/>
    <property type="match status" value="1"/>
</dbReference>
<dbReference type="InterPro" id="IPR020479">
    <property type="entry name" value="HD_metazoa"/>
</dbReference>
<proteinExistence type="predicted"/>
<dbReference type="Proteomes" id="UP001187531">
    <property type="component" value="Unassembled WGS sequence"/>
</dbReference>
<dbReference type="SMART" id="SM00389">
    <property type="entry name" value="HOX"/>
    <property type="match status" value="1"/>
</dbReference>
<evidence type="ECO:0000256" key="3">
    <source>
        <dbReference type="ARBA" id="ARBA00022491"/>
    </source>
</evidence>
<dbReference type="GO" id="GO:0000978">
    <property type="term" value="F:RNA polymerase II cis-regulatory region sequence-specific DNA binding"/>
    <property type="evidence" value="ECO:0007669"/>
    <property type="project" value="TreeGrafter"/>
</dbReference>
<dbReference type="PANTHER" id="PTHR24339">
    <property type="entry name" value="HOMEOBOX PROTEIN EMX-RELATED"/>
    <property type="match status" value="1"/>
</dbReference>
<protein>
    <recommendedName>
        <fullName evidence="12">Homeobox domain-containing protein</fullName>
    </recommendedName>
</protein>
<dbReference type="InterPro" id="IPR009057">
    <property type="entry name" value="Homeodomain-like_sf"/>
</dbReference>
<dbReference type="InterPro" id="IPR017970">
    <property type="entry name" value="Homeobox_CS"/>
</dbReference>
<evidence type="ECO:0000256" key="7">
    <source>
        <dbReference type="ARBA" id="ARBA00023163"/>
    </source>
</evidence>
<evidence type="ECO:0000256" key="8">
    <source>
        <dbReference type="ARBA" id="ARBA00023242"/>
    </source>
</evidence>
<evidence type="ECO:0000256" key="2">
    <source>
        <dbReference type="ARBA" id="ARBA00022473"/>
    </source>
</evidence>
<dbReference type="PROSITE" id="PS00027">
    <property type="entry name" value="HOMEOBOX_1"/>
    <property type="match status" value="1"/>
</dbReference>
<comment type="caution">
    <text evidence="13">The sequence shown here is derived from an EMBL/GenBank/DDBJ whole genome shotgun (WGS) entry which is preliminary data.</text>
</comment>
<keyword evidence="3" id="KW-0678">Repressor</keyword>
<dbReference type="InterPro" id="IPR050877">
    <property type="entry name" value="EMX-VAX-Noto_Homeobox_TFs"/>
</dbReference>
<dbReference type="GO" id="GO:0000981">
    <property type="term" value="F:DNA-binding transcription factor activity, RNA polymerase II-specific"/>
    <property type="evidence" value="ECO:0007669"/>
    <property type="project" value="InterPro"/>
</dbReference>
<keyword evidence="2" id="KW-0217">Developmental protein</keyword>
<keyword evidence="5 9" id="KW-0238">DNA-binding</keyword>
<evidence type="ECO:0000256" key="10">
    <source>
        <dbReference type="RuleBase" id="RU000682"/>
    </source>
</evidence>
<feature type="compositionally biased region" description="Polar residues" evidence="11">
    <location>
        <begin position="212"/>
        <end position="223"/>
    </location>
</feature>
<dbReference type="SUPFAM" id="SSF46689">
    <property type="entry name" value="Homeodomain-like"/>
    <property type="match status" value="1"/>
</dbReference>
<feature type="region of interest" description="Disordered" evidence="11">
    <location>
        <begin position="199"/>
        <end position="223"/>
    </location>
</feature>
<keyword evidence="6 9" id="KW-0371">Homeobox</keyword>
<feature type="compositionally biased region" description="Basic and acidic residues" evidence="11">
    <location>
        <begin position="199"/>
        <end position="210"/>
    </location>
</feature>
<evidence type="ECO:0000313" key="14">
    <source>
        <dbReference type="Proteomes" id="UP001187531"/>
    </source>
</evidence>
<evidence type="ECO:0000313" key="13">
    <source>
        <dbReference type="EMBL" id="KAK2712102.1"/>
    </source>
</evidence>
<feature type="compositionally biased region" description="Basic and acidic residues" evidence="11">
    <location>
        <begin position="85"/>
        <end position="95"/>
    </location>
</feature>
<evidence type="ECO:0000256" key="11">
    <source>
        <dbReference type="SAM" id="MobiDB-lite"/>
    </source>
</evidence>
<organism evidence="13 14">
    <name type="scientific">Artemia franciscana</name>
    <name type="common">Brine shrimp</name>
    <name type="synonym">Artemia sanfranciscana</name>
    <dbReference type="NCBI Taxonomy" id="6661"/>
    <lineage>
        <taxon>Eukaryota</taxon>
        <taxon>Metazoa</taxon>
        <taxon>Ecdysozoa</taxon>
        <taxon>Arthropoda</taxon>
        <taxon>Crustacea</taxon>
        <taxon>Branchiopoda</taxon>
        <taxon>Anostraca</taxon>
        <taxon>Artemiidae</taxon>
        <taxon>Artemia</taxon>
    </lineage>
</organism>
<dbReference type="EMBL" id="JAVRJZ010000015">
    <property type="protein sequence ID" value="KAK2712102.1"/>
    <property type="molecule type" value="Genomic_DNA"/>
</dbReference>
<keyword evidence="8 9" id="KW-0539">Nucleus</keyword>
<dbReference type="GO" id="GO:0007417">
    <property type="term" value="P:central nervous system development"/>
    <property type="evidence" value="ECO:0007669"/>
    <property type="project" value="TreeGrafter"/>
</dbReference>
<accession>A0AA88HXN8</accession>
<keyword evidence="4" id="KW-0805">Transcription regulation</keyword>
<evidence type="ECO:0000256" key="4">
    <source>
        <dbReference type="ARBA" id="ARBA00023015"/>
    </source>
</evidence>
<dbReference type="AlphaFoldDB" id="A0AA88HXN8"/>
<dbReference type="GO" id="GO:0005634">
    <property type="term" value="C:nucleus"/>
    <property type="evidence" value="ECO:0007669"/>
    <property type="project" value="UniProtKB-SubCell"/>
</dbReference>
<evidence type="ECO:0000256" key="1">
    <source>
        <dbReference type="ARBA" id="ARBA00004123"/>
    </source>
</evidence>
<dbReference type="FunFam" id="1.10.10.60:FF:000450">
    <property type="entry name" value="Homeobox protein notochord"/>
    <property type="match status" value="1"/>
</dbReference>
<dbReference type="PRINTS" id="PR00024">
    <property type="entry name" value="HOMEOBOX"/>
</dbReference>
<evidence type="ECO:0000256" key="6">
    <source>
        <dbReference type="ARBA" id="ARBA00023155"/>
    </source>
</evidence>
<dbReference type="PROSITE" id="PS50071">
    <property type="entry name" value="HOMEOBOX_2"/>
    <property type="match status" value="1"/>
</dbReference>
<gene>
    <name evidence="13" type="ORF">QYM36_010955</name>
</gene>
<dbReference type="PANTHER" id="PTHR24339:SF67">
    <property type="entry name" value="GNOT1 HOMEODOMAIN PROTEIN-RELATED"/>
    <property type="match status" value="1"/>
</dbReference>
<feature type="region of interest" description="Disordered" evidence="11">
    <location>
        <begin position="85"/>
        <end position="105"/>
    </location>
</feature>
<name>A0AA88HXN8_ARTSF</name>
<sequence length="223" mass="26240">MHNSSLHDKNNWAYNQPIWMAAMAQTYMKQPGDSGCTSKDSDLFQRMILNRIFQHQQIEALKLKRRNAFSIESILGINNDCRRDDSIDRSEKDFDGISDGSPSPTNYFPSHYREANRKQQSLNFPPNENPMLSRSKRVRTIFSAEQLERLEAEFERQQYMVGPERLYLAASLQLTESQVKVWFQNRRIKWRKQHLEQRKVLRKSSARETETLTESSADQGTEY</sequence>
<dbReference type="Pfam" id="PF00046">
    <property type="entry name" value="Homeodomain"/>
    <property type="match status" value="1"/>
</dbReference>
<reference evidence="13" key="1">
    <citation type="submission" date="2023-07" db="EMBL/GenBank/DDBJ databases">
        <title>Chromosome-level genome assembly of Artemia franciscana.</title>
        <authorList>
            <person name="Jo E."/>
        </authorList>
    </citation>
    <scope>NUCLEOTIDE SEQUENCE</scope>
    <source>
        <tissue evidence="13">Whole body</tissue>
    </source>
</reference>
<comment type="subcellular location">
    <subcellularLocation>
        <location evidence="1 9 10">Nucleus</location>
    </subcellularLocation>
</comment>
<dbReference type="InterPro" id="IPR001356">
    <property type="entry name" value="HD"/>
</dbReference>
<feature type="domain" description="Homeobox" evidence="12">
    <location>
        <begin position="133"/>
        <end position="193"/>
    </location>
</feature>
<dbReference type="CDD" id="cd00086">
    <property type="entry name" value="homeodomain"/>
    <property type="match status" value="1"/>
</dbReference>
<keyword evidence="7" id="KW-0804">Transcription</keyword>
<dbReference type="GO" id="GO:0030182">
    <property type="term" value="P:neuron differentiation"/>
    <property type="evidence" value="ECO:0007669"/>
    <property type="project" value="TreeGrafter"/>
</dbReference>
<feature type="DNA-binding region" description="Homeobox" evidence="9">
    <location>
        <begin position="135"/>
        <end position="194"/>
    </location>
</feature>
<keyword evidence="14" id="KW-1185">Reference proteome</keyword>